<reference evidence="9 10" key="1">
    <citation type="submission" date="2019-02" db="EMBL/GenBank/DDBJ databases">
        <title>Deep-cultivation of Planctomycetes and their phenomic and genomic characterization uncovers novel biology.</title>
        <authorList>
            <person name="Wiegand S."/>
            <person name="Jogler M."/>
            <person name="Boedeker C."/>
            <person name="Pinto D."/>
            <person name="Vollmers J."/>
            <person name="Rivas-Marin E."/>
            <person name="Kohn T."/>
            <person name="Peeters S.H."/>
            <person name="Heuer A."/>
            <person name="Rast P."/>
            <person name="Oberbeckmann S."/>
            <person name="Bunk B."/>
            <person name="Jeske O."/>
            <person name="Meyerdierks A."/>
            <person name="Storesund J.E."/>
            <person name="Kallscheuer N."/>
            <person name="Luecker S."/>
            <person name="Lage O.M."/>
            <person name="Pohl T."/>
            <person name="Merkel B.J."/>
            <person name="Hornburger P."/>
            <person name="Mueller R.-W."/>
            <person name="Bruemmer F."/>
            <person name="Labrenz M."/>
            <person name="Spormann A.M."/>
            <person name="Op Den Camp H."/>
            <person name="Overmann J."/>
            <person name="Amann R."/>
            <person name="Jetten M.S.M."/>
            <person name="Mascher T."/>
            <person name="Medema M.H."/>
            <person name="Devos D.P."/>
            <person name="Kaster A.-K."/>
            <person name="Ovreas L."/>
            <person name="Rohde M."/>
            <person name="Galperin M.Y."/>
            <person name="Jogler C."/>
        </authorList>
    </citation>
    <scope>NUCLEOTIDE SEQUENCE [LARGE SCALE GENOMIC DNA]</scope>
    <source>
        <strain evidence="9 10">Pan54</strain>
    </source>
</reference>
<comment type="function">
    <text evidence="6">Phosphorolytic 3'-5' exoribonuclease that plays an important role in tRNA 3'-end maturation. Removes nucleotide residues following the 3'-CCA terminus of tRNAs; can also add nucleotides to the ends of RNA molecules by using nucleoside diphosphates as substrates, but this may not be physiologically important. Probably plays a role in initiation of 16S rRNA degradation (leading to ribosome degradation) during starvation.</text>
</comment>
<comment type="caution">
    <text evidence="9">The sequence shown here is derived from an EMBL/GenBank/DDBJ whole genome shotgun (WGS) entry which is preliminary data.</text>
</comment>
<feature type="binding site" evidence="6">
    <location>
        <position position="86"/>
    </location>
    <ligand>
        <name>phosphate</name>
        <dbReference type="ChEBI" id="CHEBI:43474"/>
        <note>substrate</note>
    </ligand>
</feature>
<evidence type="ECO:0000256" key="5">
    <source>
        <dbReference type="ARBA" id="ARBA00022884"/>
    </source>
</evidence>
<evidence type="ECO:0000259" key="7">
    <source>
        <dbReference type="Pfam" id="PF01138"/>
    </source>
</evidence>
<dbReference type="RefSeq" id="WP_146502172.1">
    <property type="nucleotide sequence ID" value="NZ_SJPG01000001.1"/>
</dbReference>
<dbReference type="Pfam" id="PF03725">
    <property type="entry name" value="RNase_PH_C"/>
    <property type="match status" value="1"/>
</dbReference>
<dbReference type="GO" id="GO:0031125">
    <property type="term" value="P:rRNA 3'-end processing"/>
    <property type="evidence" value="ECO:0007669"/>
    <property type="project" value="UniProtKB-ARBA"/>
</dbReference>
<keyword evidence="3 6" id="KW-0820">tRNA-binding</keyword>
<evidence type="ECO:0000256" key="4">
    <source>
        <dbReference type="ARBA" id="ARBA00022694"/>
    </source>
</evidence>
<evidence type="ECO:0000259" key="8">
    <source>
        <dbReference type="Pfam" id="PF03725"/>
    </source>
</evidence>
<dbReference type="NCBIfam" id="TIGR01966">
    <property type="entry name" value="RNasePH"/>
    <property type="match status" value="1"/>
</dbReference>
<dbReference type="InterPro" id="IPR036345">
    <property type="entry name" value="ExoRNase_PH_dom2_sf"/>
</dbReference>
<dbReference type="InterPro" id="IPR050080">
    <property type="entry name" value="RNase_PH"/>
</dbReference>
<dbReference type="EMBL" id="SJPG01000001">
    <property type="protein sequence ID" value="TWT60003.1"/>
    <property type="molecule type" value="Genomic_DNA"/>
</dbReference>
<keyword evidence="10" id="KW-1185">Reference proteome</keyword>
<dbReference type="GO" id="GO:0008033">
    <property type="term" value="P:tRNA processing"/>
    <property type="evidence" value="ECO:0007669"/>
    <property type="project" value="UniProtKB-UniRule"/>
</dbReference>
<evidence type="ECO:0000256" key="1">
    <source>
        <dbReference type="ARBA" id="ARBA00006678"/>
    </source>
</evidence>
<feature type="binding site" evidence="6">
    <location>
        <begin position="124"/>
        <end position="126"/>
    </location>
    <ligand>
        <name>phosphate</name>
        <dbReference type="ChEBI" id="CHEBI:43474"/>
        <note>substrate</note>
    </ligand>
</feature>
<dbReference type="SUPFAM" id="SSF54211">
    <property type="entry name" value="Ribosomal protein S5 domain 2-like"/>
    <property type="match status" value="1"/>
</dbReference>
<organism evidence="9 10">
    <name type="scientific">Rubinisphaera italica</name>
    <dbReference type="NCBI Taxonomy" id="2527969"/>
    <lineage>
        <taxon>Bacteria</taxon>
        <taxon>Pseudomonadati</taxon>
        <taxon>Planctomycetota</taxon>
        <taxon>Planctomycetia</taxon>
        <taxon>Planctomycetales</taxon>
        <taxon>Planctomycetaceae</taxon>
        <taxon>Rubinisphaera</taxon>
    </lineage>
</organism>
<dbReference type="GO" id="GO:0000049">
    <property type="term" value="F:tRNA binding"/>
    <property type="evidence" value="ECO:0007669"/>
    <property type="project" value="UniProtKB-UniRule"/>
</dbReference>
<evidence type="ECO:0000313" key="10">
    <source>
        <dbReference type="Proteomes" id="UP000316095"/>
    </source>
</evidence>
<dbReference type="InterPro" id="IPR001247">
    <property type="entry name" value="ExoRNase_PH_dom1"/>
</dbReference>
<protein>
    <recommendedName>
        <fullName evidence="6">Ribonuclease PH</fullName>
        <shortName evidence="6">RNase PH</shortName>
        <ecNumber evidence="6">2.7.7.56</ecNumber>
    </recommendedName>
    <alternativeName>
        <fullName evidence="6">tRNA nucleotidyltransferase</fullName>
    </alternativeName>
</protein>
<dbReference type="GO" id="GO:0016075">
    <property type="term" value="P:rRNA catabolic process"/>
    <property type="evidence" value="ECO:0007669"/>
    <property type="project" value="UniProtKB-UniRule"/>
</dbReference>
<dbReference type="GO" id="GO:0009022">
    <property type="term" value="F:tRNA nucleotidyltransferase activity"/>
    <property type="evidence" value="ECO:0007669"/>
    <property type="project" value="UniProtKB-UniRule"/>
</dbReference>
<evidence type="ECO:0000256" key="3">
    <source>
        <dbReference type="ARBA" id="ARBA00022555"/>
    </source>
</evidence>
<accession>A0A5C5XCH8</accession>
<proteinExistence type="inferred from homology"/>
<comment type="catalytic activity">
    <reaction evidence="6">
        <text>tRNA(n+1) + phosphate = tRNA(n) + a ribonucleoside 5'-diphosphate</text>
        <dbReference type="Rhea" id="RHEA:10628"/>
        <dbReference type="Rhea" id="RHEA-COMP:17343"/>
        <dbReference type="Rhea" id="RHEA-COMP:17344"/>
        <dbReference type="ChEBI" id="CHEBI:43474"/>
        <dbReference type="ChEBI" id="CHEBI:57930"/>
        <dbReference type="ChEBI" id="CHEBI:173114"/>
        <dbReference type="EC" id="2.7.7.56"/>
    </reaction>
</comment>
<comment type="similarity">
    <text evidence="1 6">Belongs to the RNase PH family.</text>
</comment>
<feature type="domain" description="Exoribonuclease phosphorolytic" evidence="8">
    <location>
        <begin position="159"/>
        <end position="223"/>
    </location>
</feature>
<dbReference type="AlphaFoldDB" id="A0A5C5XCH8"/>
<evidence type="ECO:0000313" key="9">
    <source>
        <dbReference type="EMBL" id="TWT60003.1"/>
    </source>
</evidence>
<keyword evidence="6 9" id="KW-0548">Nucleotidyltransferase</keyword>
<dbReference type="PANTHER" id="PTHR11953:SF0">
    <property type="entry name" value="EXOSOME COMPLEX COMPONENT RRP41"/>
    <property type="match status" value="1"/>
</dbReference>
<dbReference type="HAMAP" id="MF_00564">
    <property type="entry name" value="RNase_PH"/>
    <property type="match status" value="1"/>
</dbReference>
<feature type="domain" description="Exoribonuclease phosphorolytic" evidence="7">
    <location>
        <begin position="10"/>
        <end position="140"/>
    </location>
</feature>
<name>A0A5C5XCH8_9PLAN</name>
<keyword evidence="2 6" id="KW-0698">rRNA processing</keyword>
<dbReference type="GO" id="GO:0000175">
    <property type="term" value="F:3'-5'-RNA exonuclease activity"/>
    <property type="evidence" value="ECO:0007669"/>
    <property type="project" value="UniProtKB-UniRule"/>
</dbReference>
<keyword evidence="6 9" id="KW-0808">Transferase</keyword>
<dbReference type="EC" id="2.7.7.56" evidence="6"/>
<dbReference type="Pfam" id="PF01138">
    <property type="entry name" value="RNase_PH"/>
    <property type="match status" value="1"/>
</dbReference>
<gene>
    <name evidence="6 9" type="primary">rph</name>
    <name evidence="9" type="ORF">Pan54_07150</name>
</gene>
<evidence type="ECO:0000256" key="2">
    <source>
        <dbReference type="ARBA" id="ARBA00022552"/>
    </source>
</evidence>
<comment type="subunit">
    <text evidence="6">Homohexameric ring arranged as a trimer of dimers.</text>
</comment>
<dbReference type="Gene3D" id="3.30.230.70">
    <property type="entry name" value="GHMP Kinase, N-terminal domain"/>
    <property type="match status" value="1"/>
</dbReference>
<keyword evidence="5" id="KW-0694">RNA-binding</keyword>
<dbReference type="InterPro" id="IPR002381">
    <property type="entry name" value="RNase_PH_bac-type"/>
</dbReference>
<dbReference type="FunFam" id="3.30.230.70:FF:000003">
    <property type="entry name" value="Ribonuclease PH"/>
    <property type="match status" value="1"/>
</dbReference>
<sequence>MRHDGRQVNQLRPIEVRRQFTDSSPGSVYIKAGRTTLLCTASVDLEVPPWKKHEENPSGWVTAEYNMLPGSTSPRKRRDRTKVDGRSTEIQRLIGRSLRAVVDFQALGPRTITIDCDVLEADGGTRTLGITGGFIALVDALLWLRKQDPTCDIQKILVDTVAAVSVGICEGVPLLDLNYIEDSTAEVDLNVVMTGSGQFVEIQGTAEQRTFSHDQLQKQLALAGDGIVELTRIQRDIFGENWPLDQNPSS</sequence>
<dbReference type="OrthoDB" id="9807456at2"/>
<dbReference type="Proteomes" id="UP000316095">
    <property type="component" value="Unassembled WGS sequence"/>
</dbReference>
<dbReference type="InterPro" id="IPR020568">
    <property type="entry name" value="Ribosomal_Su5_D2-typ_SF"/>
</dbReference>
<keyword evidence="4 6" id="KW-0819">tRNA processing</keyword>
<dbReference type="PANTHER" id="PTHR11953">
    <property type="entry name" value="EXOSOME COMPLEX COMPONENT"/>
    <property type="match status" value="1"/>
</dbReference>
<dbReference type="SUPFAM" id="SSF55666">
    <property type="entry name" value="Ribonuclease PH domain 2-like"/>
    <property type="match status" value="1"/>
</dbReference>
<dbReference type="InterPro" id="IPR015847">
    <property type="entry name" value="ExoRNase_PH_dom2"/>
</dbReference>
<dbReference type="InterPro" id="IPR027408">
    <property type="entry name" value="PNPase/RNase_PH_dom_sf"/>
</dbReference>
<evidence type="ECO:0000256" key="6">
    <source>
        <dbReference type="HAMAP-Rule" id="MF_00564"/>
    </source>
</evidence>